<name>A0A3M7PVV3_BRAPC</name>
<comment type="caution">
    <text evidence="2">The sequence shown here is derived from an EMBL/GenBank/DDBJ whole genome shotgun (WGS) entry which is preliminary data.</text>
</comment>
<dbReference type="EMBL" id="REGN01008540">
    <property type="protein sequence ID" value="RNA03322.1"/>
    <property type="molecule type" value="Genomic_DNA"/>
</dbReference>
<evidence type="ECO:0000313" key="2">
    <source>
        <dbReference type="EMBL" id="RNA03322.1"/>
    </source>
</evidence>
<protein>
    <submittedName>
        <fullName evidence="2">Uncharacterized protein</fullName>
    </submittedName>
</protein>
<feature type="compositionally biased region" description="Polar residues" evidence="1">
    <location>
        <begin position="41"/>
        <end position="57"/>
    </location>
</feature>
<proteinExistence type="predicted"/>
<evidence type="ECO:0000313" key="3">
    <source>
        <dbReference type="Proteomes" id="UP000276133"/>
    </source>
</evidence>
<reference evidence="2 3" key="1">
    <citation type="journal article" date="2018" name="Sci. Rep.">
        <title>Genomic signatures of local adaptation to the degree of environmental predictability in rotifers.</title>
        <authorList>
            <person name="Franch-Gras L."/>
            <person name="Hahn C."/>
            <person name="Garcia-Roger E.M."/>
            <person name="Carmona M.J."/>
            <person name="Serra M."/>
            <person name="Gomez A."/>
        </authorList>
    </citation>
    <scope>NUCLEOTIDE SEQUENCE [LARGE SCALE GENOMIC DNA]</scope>
    <source>
        <strain evidence="2">HYR1</strain>
    </source>
</reference>
<keyword evidence="3" id="KW-1185">Reference proteome</keyword>
<evidence type="ECO:0000256" key="1">
    <source>
        <dbReference type="SAM" id="MobiDB-lite"/>
    </source>
</evidence>
<dbReference type="Proteomes" id="UP000276133">
    <property type="component" value="Unassembled WGS sequence"/>
</dbReference>
<feature type="region of interest" description="Disordered" evidence="1">
    <location>
        <begin position="29"/>
        <end position="57"/>
    </location>
</feature>
<accession>A0A3M7PVV3</accession>
<organism evidence="2 3">
    <name type="scientific">Brachionus plicatilis</name>
    <name type="common">Marine rotifer</name>
    <name type="synonym">Brachionus muelleri</name>
    <dbReference type="NCBI Taxonomy" id="10195"/>
    <lineage>
        <taxon>Eukaryota</taxon>
        <taxon>Metazoa</taxon>
        <taxon>Spiralia</taxon>
        <taxon>Gnathifera</taxon>
        <taxon>Rotifera</taxon>
        <taxon>Eurotatoria</taxon>
        <taxon>Monogononta</taxon>
        <taxon>Pseudotrocha</taxon>
        <taxon>Ploima</taxon>
        <taxon>Brachionidae</taxon>
        <taxon>Brachionus</taxon>
    </lineage>
</organism>
<sequence>MMKMKILDLDFLQLNFSRIFNLINSKFPVSTGQRKSRNQKEAQGSNGSIPMADTTSVMTRLARKSEKKALFEK</sequence>
<dbReference type="AlphaFoldDB" id="A0A3M7PVV3"/>
<gene>
    <name evidence="2" type="ORF">BpHYR1_010831</name>
</gene>